<dbReference type="EMBL" id="GDRN01043084">
    <property type="protein sequence ID" value="JAI67000.1"/>
    <property type="molecule type" value="Transcribed_RNA"/>
</dbReference>
<feature type="region of interest" description="Disordered" evidence="1">
    <location>
        <begin position="292"/>
        <end position="322"/>
    </location>
</feature>
<evidence type="ECO:0000313" key="3">
    <source>
        <dbReference type="EMBL" id="JAI67000.1"/>
    </source>
</evidence>
<dbReference type="Pfam" id="PF16087">
    <property type="entry name" value="DUF4817"/>
    <property type="match status" value="1"/>
</dbReference>
<evidence type="ECO:0000259" key="2">
    <source>
        <dbReference type="Pfam" id="PF16087"/>
    </source>
</evidence>
<feature type="domain" description="DUF4817" evidence="2">
    <location>
        <begin position="222"/>
        <end position="275"/>
    </location>
</feature>
<organism evidence="3">
    <name type="scientific">Scylla olivacea</name>
    <name type="common">Orange mud crab</name>
    <name type="synonym">Cancer olivacea</name>
    <dbReference type="NCBI Taxonomy" id="85551"/>
    <lineage>
        <taxon>Eukaryota</taxon>
        <taxon>Metazoa</taxon>
        <taxon>Ecdysozoa</taxon>
        <taxon>Arthropoda</taxon>
        <taxon>Crustacea</taxon>
        <taxon>Multicrustacea</taxon>
        <taxon>Malacostraca</taxon>
        <taxon>Eumalacostraca</taxon>
        <taxon>Eucarida</taxon>
        <taxon>Decapoda</taxon>
        <taxon>Pleocyemata</taxon>
        <taxon>Brachyura</taxon>
        <taxon>Eubrachyura</taxon>
        <taxon>Portunoidea</taxon>
        <taxon>Portunidae</taxon>
        <taxon>Portuninae</taxon>
        <taxon>Scylla</taxon>
    </lineage>
</organism>
<accession>A0A0N7ZDE2</accession>
<sequence>MSSSNTSPPEPIEVKVMPLDTEEYKVLKIDAEEVMTYPLCEDSDTSPFELFKQRMAYEINSLQKAKNSQIISEAKACGIMQYLQWRKNPSDYPNMKLSDFSRHTIREYASAKRMVLIDVPDLGFYNVLAVPKKTDLDACVAFSDYRRVIHAGQLFDVVHYLHTDSNKNTHCGYRPVYERSKHEYFGIPRSYVRLHCKYCPGCVVELTTIKPQQPCKQPVSWSLEKRIFLVKEFYQSKNSIDCVLKKYQEEFGRCDLPQPQTIQRLVQLFEETGSVLAPEGWLTTLHQSHLNDEKPSSGSACWWTVEDGPTVPPDPGDPGDTD</sequence>
<proteinExistence type="predicted"/>
<dbReference type="InterPro" id="IPR032135">
    <property type="entry name" value="DUF4817"/>
</dbReference>
<dbReference type="AlphaFoldDB" id="A0A0N7ZDE2"/>
<name>A0A0N7ZDE2_SCYOL</name>
<evidence type="ECO:0000256" key="1">
    <source>
        <dbReference type="SAM" id="MobiDB-lite"/>
    </source>
</evidence>
<protein>
    <recommendedName>
        <fullName evidence="2">DUF4817 domain-containing protein</fullName>
    </recommendedName>
</protein>
<reference evidence="3" key="1">
    <citation type="submission" date="2015-09" db="EMBL/GenBank/DDBJ databases">
        <title>Scylla olivacea transcriptome.</title>
        <authorList>
            <person name="Ikhwanuddin M."/>
        </authorList>
    </citation>
    <scope>NUCLEOTIDE SEQUENCE</scope>
</reference>